<evidence type="ECO:0000313" key="3">
    <source>
        <dbReference type="Proteomes" id="UP000218811"/>
    </source>
</evidence>
<feature type="compositionally biased region" description="Low complexity" evidence="1">
    <location>
        <begin position="402"/>
        <end position="413"/>
    </location>
</feature>
<feature type="compositionally biased region" description="Low complexity" evidence="1">
    <location>
        <begin position="459"/>
        <end position="470"/>
    </location>
</feature>
<sequence>MSRGYDVSSEIYSLYSHPMTRANLSTEGTDPPLTPLDEPQRLDPYHKGSRSSAQDVAVRIRSTTPESGQFPSREPPLNALLELDEYNPGPYGPYFSLPHDPTQGESPIALTRRGTTKALIGRYESLTPRTEQWPTRSERSDQLQSSRPGSYQAIERKDKGRSPIRQSIRNILSVFKKNKRDRTGTDDPAIRKTHRTFMTLPLLYPHLHHAFHQQLRHPNLLYGTVVKILVNAKHLSSQSAHATAALFSTCPVLQFQEFTREKFAASSVPERAKWVSAIWDAILHAQEQRSETSSVVASQAATIVTPTVVAGADRNCAMPAVSRKTSDLTIQSDSQLAKSRMSTVNLDRALPDIPASPAPRLSPPRLSLQIPNSARSPRSPVSGLSPLPKPPVTPNRSGSMLSPSTPTRSQSPSIRNLDQRSMVKQRLAQLEAAGSPTTPVRGSTISPATPTPSRNQSIASRTPTARSTISTTSASIINSYGSPVRSPISPFSRRLTSVASTASTPKTPTNRWAHEAQAGSSLLELRTDRFVLASIEVLFGRCFGNLPAAVAWRTAEGRRACAEKWEQWSTNHPSRYERKPPVIWRPKPRGLPQISAGTAAPSLPQISQNTASQSVPVPGSAANLERTQTAVSSPGIDATSIIDIHAKVNAILEEIYMQRRNQPSHGPDSLDLSAVLERLDMMRSEFMAREADGSVSAANGTEWSETRVKIDQIVGLCQSIQNSHSEPTPSSGLDEVHGQQVEEILNLLKGAQAQWSNQTEQQTDSIRYLNELNTWLEAFVNYGTSQIETVVIGVQQLCKDLGPVMELQDAENGDGDGEPQPAGSLLSDIRRLLVENKGRDEQVTSLHASVNGLIAAVQEDLRRNAEARNMLTTESVNRSASI</sequence>
<gene>
    <name evidence="2" type="ORF">WOLCODRAFT_167840</name>
</gene>
<dbReference type="AlphaFoldDB" id="A0A2H3JK50"/>
<keyword evidence="3" id="KW-1185">Reference proteome</keyword>
<reference evidence="2 3" key="1">
    <citation type="journal article" date="2012" name="Science">
        <title>The Paleozoic origin of enzymatic lignin decomposition reconstructed from 31 fungal genomes.</title>
        <authorList>
            <person name="Floudas D."/>
            <person name="Binder M."/>
            <person name="Riley R."/>
            <person name="Barry K."/>
            <person name="Blanchette R.A."/>
            <person name="Henrissat B."/>
            <person name="Martinez A.T."/>
            <person name="Otillar R."/>
            <person name="Spatafora J.W."/>
            <person name="Yadav J.S."/>
            <person name="Aerts A."/>
            <person name="Benoit I."/>
            <person name="Boyd A."/>
            <person name="Carlson A."/>
            <person name="Copeland A."/>
            <person name="Coutinho P.M."/>
            <person name="de Vries R.P."/>
            <person name="Ferreira P."/>
            <person name="Findley K."/>
            <person name="Foster B."/>
            <person name="Gaskell J."/>
            <person name="Glotzer D."/>
            <person name="Gorecki P."/>
            <person name="Heitman J."/>
            <person name="Hesse C."/>
            <person name="Hori C."/>
            <person name="Igarashi K."/>
            <person name="Jurgens J.A."/>
            <person name="Kallen N."/>
            <person name="Kersten P."/>
            <person name="Kohler A."/>
            <person name="Kuees U."/>
            <person name="Kumar T.K.A."/>
            <person name="Kuo A."/>
            <person name="LaButti K."/>
            <person name="Larrondo L.F."/>
            <person name="Lindquist E."/>
            <person name="Ling A."/>
            <person name="Lombard V."/>
            <person name="Lucas S."/>
            <person name="Lundell T."/>
            <person name="Martin R."/>
            <person name="McLaughlin D.J."/>
            <person name="Morgenstern I."/>
            <person name="Morin E."/>
            <person name="Murat C."/>
            <person name="Nagy L.G."/>
            <person name="Nolan M."/>
            <person name="Ohm R.A."/>
            <person name="Patyshakuliyeva A."/>
            <person name="Rokas A."/>
            <person name="Ruiz-Duenas F.J."/>
            <person name="Sabat G."/>
            <person name="Salamov A."/>
            <person name="Samejima M."/>
            <person name="Schmutz J."/>
            <person name="Slot J.C."/>
            <person name="St John F."/>
            <person name="Stenlid J."/>
            <person name="Sun H."/>
            <person name="Sun S."/>
            <person name="Syed K."/>
            <person name="Tsang A."/>
            <person name="Wiebenga A."/>
            <person name="Young D."/>
            <person name="Pisabarro A."/>
            <person name="Eastwood D.C."/>
            <person name="Martin F."/>
            <person name="Cullen D."/>
            <person name="Grigoriev I.V."/>
            <person name="Hibbett D.S."/>
        </authorList>
    </citation>
    <scope>NUCLEOTIDE SEQUENCE [LARGE SCALE GENOMIC DNA]</scope>
    <source>
        <strain evidence="2 3">MD-104</strain>
    </source>
</reference>
<evidence type="ECO:0000313" key="2">
    <source>
        <dbReference type="EMBL" id="PCH39179.1"/>
    </source>
</evidence>
<feature type="region of interest" description="Disordered" evidence="1">
    <location>
        <begin position="22"/>
        <end position="57"/>
    </location>
</feature>
<protein>
    <submittedName>
        <fullName evidence="2">Uncharacterized protein</fullName>
    </submittedName>
</protein>
<organism evidence="2 3">
    <name type="scientific">Wolfiporia cocos (strain MD-104)</name>
    <name type="common">Brown rot fungus</name>
    <dbReference type="NCBI Taxonomy" id="742152"/>
    <lineage>
        <taxon>Eukaryota</taxon>
        <taxon>Fungi</taxon>
        <taxon>Dikarya</taxon>
        <taxon>Basidiomycota</taxon>
        <taxon>Agaricomycotina</taxon>
        <taxon>Agaricomycetes</taxon>
        <taxon>Polyporales</taxon>
        <taxon>Phaeolaceae</taxon>
        <taxon>Wolfiporia</taxon>
    </lineage>
</organism>
<feature type="region of interest" description="Disordered" evidence="1">
    <location>
        <begin position="121"/>
        <end position="162"/>
    </location>
</feature>
<dbReference type="EMBL" id="KB467965">
    <property type="protein sequence ID" value="PCH39179.1"/>
    <property type="molecule type" value="Genomic_DNA"/>
</dbReference>
<dbReference type="OrthoDB" id="2261329at2759"/>
<feature type="region of interest" description="Disordered" evidence="1">
    <location>
        <begin position="431"/>
        <end position="470"/>
    </location>
</feature>
<dbReference type="STRING" id="742152.A0A2H3JK50"/>
<name>A0A2H3JK50_WOLCO</name>
<accession>A0A2H3JK50</accession>
<feature type="compositionally biased region" description="Polar residues" evidence="1">
    <location>
        <begin position="435"/>
        <end position="458"/>
    </location>
</feature>
<evidence type="ECO:0000256" key="1">
    <source>
        <dbReference type="SAM" id="MobiDB-lite"/>
    </source>
</evidence>
<dbReference type="Proteomes" id="UP000218811">
    <property type="component" value="Unassembled WGS sequence"/>
</dbReference>
<proteinExistence type="predicted"/>
<feature type="region of interest" description="Disordered" evidence="1">
    <location>
        <begin position="349"/>
        <end position="418"/>
    </location>
</feature>